<proteinExistence type="predicted"/>
<dbReference type="SMART" id="SM00079">
    <property type="entry name" value="PBPe"/>
    <property type="match status" value="1"/>
</dbReference>
<dbReference type="SMART" id="SM00062">
    <property type="entry name" value="PBPb"/>
    <property type="match status" value="1"/>
</dbReference>
<evidence type="ECO:0000259" key="3">
    <source>
        <dbReference type="SMART" id="SM00062"/>
    </source>
</evidence>
<dbReference type="PANTHER" id="PTHR35936">
    <property type="entry name" value="MEMBRANE-BOUND LYTIC MUREIN TRANSGLYCOSYLASE F"/>
    <property type="match status" value="1"/>
</dbReference>
<dbReference type="eggNOG" id="COG0834">
    <property type="taxonomic scope" value="Bacteria"/>
</dbReference>
<dbReference type="RefSeq" id="WP_007427009.1">
    <property type="nucleotide sequence ID" value="NZ_AMGO01000046.1"/>
</dbReference>
<feature type="domain" description="Ionotropic glutamate receptor C-terminal" evidence="4">
    <location>
        <begin position="28"/>
        <end position="255"/>
    </location>
</feature>
<dbReference type="InterPro" id="IPR001638">
    <property type="entry name" value="Solute-binding_3/MltF_N"/>
</dbReference>
<feature type="chain" id="PRO_5003857908" evidence="2">
    <location>
        <begin position="19"/>
        <end position="260"/>
    </location>
</feature>
<evidence type="ECO:0000256" key="2">
    <source>
        <dbReference type="SAM" id="SignalP"/>
    </source>
</evidence>
<organism evidence="5 6">
    <name type="scientific">Oceaniovalibus guishaninsula JLT2003</name>
    <dbReference type="NCBI Taxonomy" id="1231392"/>
    <lineage>
        <taxon>Bacteria</taxon>
        <taxon>Pseudomonadati</taxon>
        <taxon>Pseudomonadota</taxon>
        <taxon>Alphaproteobacteria</taxon>
        <taxon>Rhodobacterales</taxon>
        <taxon>Roseobacteraceae</taxon>
        <taxon>Oceaniovalibus</taxon>
    </lineage>
</organism>
<evidence type="ECO:0000256" key="1">
    <source>
        <dbReference type="ARBA" id="ARBA00022729"/>
    </source>
</evidence>
<protein>
    <submittedName>
        <fullName evidence="5">Amino acid ABC transporter, substrate-binding protein</fullName>
    </submittedName>
</protein>
<dbReference type="AlphaFoldDB" id="K2GMB4"/>
<name>K2GMB4_9RHOB</name>
<sequence length="260" mass="28028">MKFLPTLLAAILPFAVSAADLPDLDGREIVVAVENAYPPLQYIRPSTGDAVGWEYDAMAEIADRLNATVSFENTSWEAMIAAVAQGQYDMGMTGITIRPDRAEVVDFSDPYMVSQMRMLVRADESRFSDAEGFAADPDLLIGAQPGTTPFYVGIYEILDGDESNPRMRQFQTFGAAVQALRTGDIDLALTDSTAAEGYVANSDGALKITGDPLGTEEFGFIFPKDSDLVGPVNAAVASMKADGTLDALNSRWFVETELGR</sequence>
<accession>K2GMB4</accession>
<feature type="signal peptide" evidence="2">
    <location>
        <begin position="1"/>
        <end position="18"/>
    </location>
</feature>
<reference evidence="5 6" key="1">
    <citation type="journal article" date="2012" name="J. Bacteriol.">
        <title>Draft Genome Sequence of Oceaniovalibus guishaninsula JLT2003T.</title>
        <authorList>
            <person name="Tang K."/>
            <person name="Liu K."/>
            <person name="Jiao N."/>
        </authorList>
    </citation>
    <scope>NUCLEOTIDE SEQUENCE [LARGE SCALE GENOMIC DNA]</scope>
    <source>
        <strain evidence="5 6">JLT2003</strain>
    </source>
</reference>
<dbReference type="PANTHER" id="PTHR35936:SF19">
    <property type="entry name" value="AMINO-ACID-BINDING PROTEIN YXEM-RELATED"/>
    <property type="match status" value="1"/>
</dbReference>
<dbReference type="STRING" id="1231392.OCGS_1857"/>
<dbReference type="PATRIC" id="fig|1231392.3.peg.1867"/>
<comment type="caution">
    <text evidence="5">The sequence shown here is derived from an EMBL/GenBank/DDBJ whole genome shotgun (WGS) entry which is preliminary data.</text>
</comment>
<dbReference type="Proteomes" id="UP000006765">
    <property type="component" value="Unassembled WGS sequence"/>
</dbReference>
<dbReference type="InterPro" id="IPR001320">
    <property type="entry name" value="Iontro_rcpt_C"/>
</dbReference>
<feature type="domain" description="Solute-binding protein family 3/N-terminal" evidence="3">
    <location>
        <begin position="28"/>
        <end position="256"/>
    </location>
</feature>
<gene>
    <name evidence="5" type="ORF">OCGS_1857</name>
</gene>
<dbReference type="Pfam" id="PF00497">
    <property type="entry name" value="SBP_bac_3"/>
    <property type="match status" value="1"/>
</dbReference>
<evidence type="ECO:0000313" key="5">
    <source>
        <dbReference type="EMBL" id="EKE43876.1"/>
    </source>
</evidence>
<dbReference type="Gene3D" id="3.40.190.10">
    <property type="entry name" value="Periplasmic binding protein-like II"/>
    <property type="match status" value="2"/>
</dbReference>
<dbReference type="SUPFAM" id="SSF53850">
    <property type="entry name" value="Periplasmic binding protein-like II"/>
    <property type="match status" value="1"/>
</dbReference>
<dbReference type="GO" id="GO:0016020">
    <property type="term" value="C:membrane"/>
    <property type="evidence" value="ECO:0007669"/>
    <property type="project" value="InterPro"/>
</dbReference>
<dbReference type="EMBL" id="AMGO01000046">
    <property type="protein sequence ID" value="EKE43876.1"/>
    <property type="molecule type" value="Genomic_DNA"/>
</dbReference>
<evidence type="ECO:0000313" key="6">
    <source>
        <dbReference type="Proteomes" id="UP000006765"/>
    </source>
</evidence>
<keyword evidence="6" id="KW-1185">Reference proteome</keyword>
<dbReference type="GO" id="GO:0015276">
    <property type="term" value="F:ligand-gated monoatomic ion channel activity"/>
    <property type="evidence" value="ECO:0007669"/>
    <property type="project" value="InterPro"/>
</dbReference>
<evidence type="ECO:0000259" key="4">
    <source>
        <dbReference type="SMART" id="SM00079"/>
    </source>
</evidence>
<keyword evidence="1 2" id="KW-0732">Signal</keyword>